<reference evidence="2" key="1">
    <citation type="journal article" date="2019" name="Int. J. Syst. Evol. Microbiol.">
        <title>The Global Catalogue of Microorganisms (GCM) 10K type strain sequencing project: providing services to taxonomists for standard genome sequencing and annotation.</title>
        <authorList>
            <consortium name="The Broad Institute Genomics Platform"/>
            <consortium name="The Broad Institute Genome Sequencing Center for Infectious Disease"/>
            <person name="Wu L."/>
            <person name="Ma J."/>
        </authorList>
    </citation>
    <scope>NUCLEOTIDE SEQUENCE [LARGE SCALE GENOMIC DNA]</scope>
    <source>
        <strain evidence="2">JCM 9458</strain>
    </source>
</reference>
<proteinExistence type="predicted"/>
<name>A0ABP6SYD7_9ACTN</name>
<evidence type="ECO:0008006" key="3">
    <source>
        <dbReference type="Google" id="ProtNLM"/>
    </source>
</evidence>
<accession>A0ABP6SYD7</accession>
<gene>
    <name evidence="1" type="ORF">GCM10020369_27230</name>
</gene>
<dbReference type="RefSeq" id="WP_345728419.1">
    <property type="nucleotide sequence ID" value="NZ_BAAAYN010000017.1"/>
</dbReference>
<sequence>MTDGNTFLRPKAAAQAATRLTTIAEDLERKLGASVARIKAIHAKGTQIWGDDAPGDAFLKNYDKGRHGAATETLDAATRYTDVLTDVGPAVTKAVEGTVDVDQALGEAITKLTGEPVGPPPAI</sequence>
<evidence type="ECO:0000313" key="1">
    <source>
        <dbReference type="EMBL" id="GAA3386878.1"/>
    </source>
</evidence>
<organism evidence="1 2">
    <name type="scientific">Cryptosporangium minutisporangium</name>
    <dbReference type="NCBI Taxonomy" id="113569"/>
    <lineage>
        <taxon>Bacteria</taxon>
        <taxon>Bacillati</taxon>
        <taxon>Actinomycetota</taxon>
        <taxon>Actinomycetes</taxon>
        <taxon>Cryptosporangiales</taxon>
        <taxon>Cryptosporangiaceae</taxon>
        <taxon>Cryptosporangium</taxon>
    </lineage>
</organism>
<keyword evidence="2" id="KW-1185">Reference proteome</keyword>
<dbReference type="EMBL" id="BAAAYN010000017">
    <property type="protein sequence ID" value="GAA3386878.1"/>
    <property type="molecule type" value="Genomic_DNA"/>
</dbReference>
<protein>
    <recommendedName>
        <fullName evidence="3">WXG100 family type VII secretion target</fullName>
    </recommendedName>
</protein>
<comment type="caution">
    <text evidence="1">The sequence shown here is derived from an EMBL/GenBank/DDBJ whole genome shotgun (WGS) entry which is preliminary data.</text>
</comment>
<evidence type="ECO:0000313" key="2">
    <source>
        <dbReference type="Proteomes" id="UP001501676"/>
    </source>
</evidence>
<dbReference type="Proteomes" id="UP001501676">
    <property type="component" value="Unassembled WGS sequence"/>
</dbReference>